<sequence length="454" mass="51660">MYRYHGGIRLLYRAAVVSLLYAHLANFIYIFGNSNLSILSYCTLATAIQVHPLASVIHRNGSAIRKNAFVPSARTYQDGTFMPSFVKHRMNNVGRSITTYRIGKNIQLDRGSTLKLSLFGNIFGWFTNTFSGKWYVPPMPIGQRASTILKKHGPLQSDEETQQFFDLIGVHKDANLIEIGKAYENARDTLPEDMHKSLKTSFNEYLRKEFVEAFEHMESFMNQGPEAWEEYWDPSKDAFGNPVTNKFGSPEEEDEVMMSRLPKQLDATKFREYWRKNSSRFNTMMREVDMPSRVRLTRNFSGRLVQCTSTMLPIFVLGLFPQFTSLSVALQGLVASGFIFRGDRKVLLQREKKLAEVVPTAGPKAKSTSSKTLITSMLLCAHSILGLGTCKLLCEKTSILEYLTPQILRTACINVQLFIAALLYDTSDLTPLEYVKREEKRLDRITDTLGDIEE</sequence>
<evidence type="ECO:0000313" key="3">
    <source>
        <dbReference type="Proteomes" id="UP001230268"/>
    </source>
</evidence>
<dbReference type="Proteomes" id="UP001230268">
    <property type="component" value="Unassembled WGS sequence"/>
</dbReference>
<comment type="caution">
    <text evidence="2">The sequence shown here is derived from an EMBL/GenBank/DDBJ whole genome shotgun (WGS) entry which is preliminary data.</text>
</comment>
<protein>
    <submittedName>
        <fullName evidence="2">Uncharacterized protein</fullName>
    </submittedName>
</protein>
<dbReference type="AlphaFoldDB" id="A0AAD8PG30"/>
<evidence type="ECO:0000313" key="2">
    <source>
        <dbReference type="EMBL" id="KAK1444661.1"/>
    </source>
</evidence>
<keyword evidence="1" id="KW-0812">Transmembrane</keyword>
<reference evidence="2" key="1">
    <citation type="submission" date="2023-08" db="EMBL/GenBank/DDBJ databases">
        <title>Draft sequence of the Babesia gibsoni genome.</title>
        <authorList>
            <person name="Yamagishi J.Y."/>
            <person name="Xuan X.X."/>
        </authorList>
    </citation>
    <scope>NUCLEOTIDE SEQUENCE</scope>
    <source>
        <strain evidence="2">Azabu</strain>
    </source>
</reference>
<keyword evidence="1" id="KW-1133">Transmembrane helix</keyword>
<gene>
    <name evidence="2" type="ORF">BgAZ_105670</name>
</gene>
<proteinExistence type="predicted"/>
<accession>A0AAD8PG30</accession>
<name>A0AAD8PG30_BABGI</name>
<keyword evidence="1" id="KW-0472">Membrane</keyword>
<keyword evidence="3" id="KW-1185">Reference proteome</keyword>
<feature type="transmembrane region" description="Helical" evidence="1">
    <location>
        <begin position="12"/>
        <end position="32"/>
    </location>
</feature>
<evidence type="ECO:0000256" key="1">
    <source>
        <dbReference type="SAM" id="Phobius"/>
    </source>
</evidence>
<organism evidence="2 3">
    <name type="scientific">Babesia gibsoni</name>
    <dbReference type="NCBI Taxonomy" id="33632"/>
    <lineage>
        <taxon>Eukaryota</taxon>
        <taxon>Sar</taxon>
        <taxon>Alveolata</taxon>
        <taxon>Apicomplexa</taxon>
        <taxon>Aconoidasida</taxon>
        <taxon>Piroplasmida</taxon>
        <taxon>Babesiidae</taxon>
        <taxon>Babesia</taxon>
    </lineage>
</organism>
<dbReference type="EMBL" id="JAVEPI010000001">
    <property type="protein sequence ID" value="KAK1444661.1"/>
    <property type="molecule type" value="Genomic_DNA"/>
</dbReference>